<sequence length="76" mass="8407">MGDRVLDVCCGSGDLAFLLSNKVASNGKCNIDASFRGHQDSVVNGNRSFVFVMRMANLPELEFFVNLLRGRNGRRL</sequence>
<dbReference type="Pfam" id="PF01209">
    <property type="entry name" value="Ubie_methyltran"/>
    <property type="match status" value="1"/>
</dbReference>
<dbReference type="GO" id="GO:0008168">
    <property type="term" value="F:methyltransferase activity"/>
    <property type="evidence" value="ECO:0007669"/>
    <property type="project" value="UniProtKB-KW"/>
</dbReference>
<dbReference type="GO" id="GO:0032259">
    <property type="term" value="P:methylation"/>
    <property type="evidence" value="ECO:0007669"/>
    <property type="project" value="UniProtKB-KW"/>
</dbReference>
<keyword evidence="2" id="KW-1185">Reference proteome</keyword>
<keyword evidence="1" id="KW-0489">Methyltransferase</keyword>
<protein>
    <submittedName>
        <fullName evidence="1">Menaquinone biosynthesis methyltransferase ubiE</fullName>
    </submittedName>
</protein>
<name>A0A392P129_9FABA</name>
<comment type="caution">
    <text evidence="1">The sequence shown here is derived from an EMBL/GenBank/DDBJ whole genome shotgun (WGS) entry which is preliminary data.</text>
</comment>
<dbReference type="EMBL" id="LXQA010057401">
    <property type="protein sequence ID" value="MCI05056.1"/>
    <property type="molecule type" value="Genomic_DNA"/>
</dbReference>
<organism evidence="1 2">
    <name type="scientific">Trifolium medium</name>
    <dbReference type="NCBI Taxonomy" id="97028"/>
    <lineage>
        <taxon>Eukaryota</taxon>
        <taxon>Viridiplantae</taxon>
        <taxon>Streptophyta</taxon>
        <taxon>Embryophyta</taxon>
        <taxon>Tracheophyta</taxon>
        <taxon>Spermatophyta</taxon>
        <taxon>Magnoliopsida</taxon>
        <taxon>eudicotyledons</taxon>
        <taxon>Gunneridae</taxon>
        <taxon>Pentapetalae</taxon>
        <taxon>rosids</taxon>
        <taxon>fabids</taxon>
        <taxon>Fabales</taxon>
        <taxon>Fabaceae</taxon>
        <taxon>Papilionoideae</taxon>
        <taxon>50 kb inversion clade</taxon>
        <taxon>NPAAA clade</taxon>
        <taxon>Hologalegina</taxon>
        <taxon>IRL clade</taxon>
        <taxon>Trifolieae</taxon>
        <taxon>Trifolium</taxon>
    </lineage>
</organism>
<gene>
    <name evidence="1" type="ORF">A2U01_0026105</name>
</gene>
<dbReference type="SUPFAM" id="SSF53335">
    <property type="entry name" value="S-adenosyl-L-methionine-dependent methyltransferases"/>
    <property type="match status" value="1"/>
</dbReference>
<dbReference type="Proteomes" id="UP000265520">
    <property type="component" value="Unassembled WGS sequence"/>
</dbReference>
<evidence type="ECO:0000313" key="1">
    <source>
        <dbReference type="EMBL" id="MCI05056.1"/>
    </source>
</evidence>
<accession>A0A392P129</accession>
<dbReference type="Gene3D" id="3.40.50.150">
    <property type="entry name" value="Vaccinia Virus protein VP39"/>
    <property type="match status" value="1"/>
</dbReference>
<evidence type="ECO:0000313" key="2">
    <source>
        <dbReference type="Proteomes" id="UP000265520"/>
    </source>
</evidence>
<dbReference type="InterPro" id="IPR029063">
    <property type="entry name" value="SAM-dependent_MTases_sf"/>
</dbReference>
<reference evidence="1 2" key="1">
    <citation type="journal article" date="2018" name="Front. Plant Sci.">
        <title>Red Clover (Trifolium pratense) and Zigzag Clover (T. medium) - A Picture of Genomic Similarities and Differences.</title>
        <authorList>
            <person name="Dluhosova J."/>
            <person name="Istvanek J."/>
            <person name="Nedelnik J."/>
            <person name="Repkova J."/>
        </authorList>
    </citation>
    <scope>NUCLEOTIDE SEQUENCE [LARGE SCALE GENOMIC DNA]</scope>
    <source>
        <strain evidence="2">cv. 10/8</strain>
        <tissue evidence="1">Leaf</tissue>
    </source>
</reference>
<keyword evidence="1" id="KW-0808">Transferase</keyword>
<dbReference type="AlphaFoldDB" id="A0A392P129"/>
<proteinExistence type="predicted"/>